<accession>A0A1B8Y0J9</accession>
<keyword evidence="1 4" id="KW-0645">Protease</keyword>
<evidence type="ECO:0000256" key="1">
    <source>
        <dbReference type="ARBA" id="ARBA00022670"/>
    </source>
</evidence>
<dbReference type="Pfam" id="PF00089">
    <property type="entry name" value="Trypsin"/>
    <property type="match status" value="2"/>
</dbReference>
<feature type="non-terminal residue" evidence="6">
    <location>
        <position position="1"/>
    </location>
</feature>
<dbReference type="InterPro" id="IPR009003">
    <property type="entry name" value="Peptidase_S1_PA"/>
</dbReference>
<evidence type="ECO:0000256" key="4">
    <source>
        <dbReference type="RuleBase" id="RU363034"/>
    </source>
</evidence>
<dbReference type="SUPFAM" id="SSF50494">
    <property type="entry name" value="Trypsin-like serine proteases"/>
    <property type="match status" value="2"/>
</dbReference>
<dbReference type="FunFam" id="2.40.10.10:FF:000229">
    <property type="entry name" value="Si:dkey-33m11.7"/>
    <property type="match status" value="1"/>
</dbReference>
<dbReference type="GO" id="GO:0006508">
    <property type="term" value="P:proteolysis"/>
    <property type="evidence" value="ECO:0007669"/>
    <property type="project" value="UniProtKB-KW"/>
</dbReference>
<dbReference type="AlphaFoldDB" id="A0A1B8Y0J9"/>
<evidence type="ECO:0000313" key="6">
    <source>
        <dbReference type="EMBL" id="OCA16445.1"/>
    </source>
</evidence>
<protein>
    <recommendedName>
        <fullName evidence="5">Peptidase S1 domain-containing protein</fullName>
    </recommendedName>
</protein>
<name>A0A1B8Y0J9_XENTR</name>
<dbReference type="InterPro" id="IPR033116">
    <property type="entry name" value="TRYPSIN_SER"/>
</dbReference>
<dbReference type="CDD" id="cd00190">
    <property type="entry name" value="Tryp_SPc"/>
    <property type="match status" value="1"/>
</dbReference>
<evidence type="ECO:0000256" key="3">
    <source>
        <dbReference type="ARBA" id="ARBA00022825"/>
    </source>
</evidence>
<feature type="domain" description="Peptidase S1" evidence="5">
    <location>
        <begin position="9"/>
        <end position="362"/>
    </location>
</feature>
<reference evidence="6" key="1">
    <citation type="submission" date="2009-11" db="EMBL/GenBank/DDBJ databases">
        <authorList>
            <consortium name="US DOE Joint Genome Institute (JGI-PGF)"/>
            <person name="Ottilar R."/>
            <person name="Schmutz J."/>
            <person name="Salamov A."/>
            <person name="Cheng J.F."/>
            <person name="Lucas S."/>
            <person name="Pitluck S."/>
            <person name="Gundlach H."/>
            <person name="Guo Y."/>
            <person name="Haberer G."/>
            <person name="Nasrallah J."/>
            <person name="Mayer K.F.X."/>
            <person name="van de Peer Y."/>
            <person name="Weigel D."/>
            <person name="Grigoriev I.V."/>
        </authorList>
    </citation>
    <scope>NUCLEOTIDE SEQUENCE</scope>
    <source>
        <strain evidence="6">Nigerian</strain>
    </source>
</reference>
<proteinExistence type="predicted"/>
<dbReference type="FunFam" id="2.40.10.10:FF:000213">
    <property type="entry name" value="Si:dkey-33m11.7"/>
    <property type="match status" value="1"/>
</dbReference>
<reference evidence="6" key="2">
    <citation type="journal article" date="2010" name="Science">
        <title>The genome of the Western clawed frog Xenopus tropicalis.</title>
        <authorList>
            <person name="Hellsten U."/>
            <person name="Harland R.M."/>
            <person name="Gilchrist M.J."/>
            <person name="Hendrix D."/>
            <person name="Jurka J."/>
            <person name="Kapitonov V."/>
            <person name="Ovcharenko I."/>
            <person name="Putnam N.H."/>
            <person name="Shu S."/>
            <person name="Taher L."/>
            <person name="Blitz I.L."/>
            <person name="Blumberg B."/>
            <person name="Dichmann D.S."/>
            <person name="Dubchak I."/>
            <person name="Amaya E."/>
            <person name="Detter J.C."/>
            <person name="Fletcher R."/>
            <person name="Gerhard D.S."/>
            <person name="Goodstein D."/>
            <person name="Graves T."/>
            <person name="Grigoriev I.V."/>
            <person name="Grimwood J."/>
            <person name="Kawashima T."/>
            <person name="Lindquist E."/>
            <person name="Lucas S.M."/>
            <person name="Mead P.E."/>
            <person name="Mitros T."/>
            <person name="Ogino H."/>
            <person name="Ohta Y."/>
            <person name="Poliakov A.V."/>
            <person name="Pollet N."/>
            <person name="Robert J."/>
            <person name="Salamov A."/>
            <person name="Sater A.K."/>
            <person name="Schmutz J."/>
            <person name="Terry A."/>
            <person name="Vize P.D."/>
            <person name="Warren W.C."/>
            <person name="Wells D."/>
            <person name="Wills A."/>
            <person name="Wilson R.K."/>
            <person name="Zimmerman L.B."/>
            <person name="Zorn A.M."/>
            <person name="Grainger R."/>
            <person name="Grammer T."/>
            <person name="Khokha M.K."/>
            <person name="Richardson P.M."/>
            <person name="Rokhsar D.S."/>
        </authorList>
    </citation>
    <scope>NUCLEOTIDE SEQUENCE [LARGE SCALE GENOMIC DNA]</scope>
    <source>
        <strain evidence="6">Nigerian</strain>
    </source>
</reference>
<keyword evidence="3 4" id="KW-0720">Serine protease</keyword>
<dbReference type="InterPro" id="IPR001254">
    <property type="entry name" value="Trypsin_dom"/>
</dbReference>
<keyword evidence="2 4" id="KW-0378">Hydrolase</keyword>
<dbReference type="InterPro" id="IPR018114">
    <property type="entry name" value="TRYPSIN_HIS"/>
</dbReference>
<dbReference type="Gene3D" id="2.40.10.10">
    <property type="entry name" value="Trypsin-like serine proteases"/>
    <property type="match status" value="3"/>
</dbReference>
<evidence type="ECO:0000259" key="5">
    <source>
        <dbReference type="PROSITE" id="PS50240"/>
    </source>
</evidence>
<dbReference type="PROSITE" id="PS50240">
    <property type="entry name" value="TRYPSIN_DOM"/>
    <property type="match status" value="1"/>
</dbReference>
<organism evidence="6">
    <name type="scientific">Xenopus tropicalis</name>
    <name type="common">Western clawed frog</name>
    <name type="synonym">Silurana tropicalis</name>
    <dbReference type="NCBI Taxonomy" id="8364"/>
    <lineage>
        <taxon>Eukaryota</taxon>
        <taxon>Metazoa</taxon>
        <taxon>Chordata</taxon>
        <taxon>Craniata</taxon>
        <taxon>Vertebrata</taxon>
        <taxon>Euteleostomi</taxon>
        <taxon>Amphibia</taxon>
        <taxon>Batrachia</taxon>
        <taxon>Anura</taxon>
        <taxon>Pipoidea</taxon>
        <taxon>Pipidae</taxon>
        <taxon>Xenopodinae</taxon>
        <taxon>Xenopus</taxon>
        <taxon>Silurana</taxon>
    </lineage>
</organism>
<dbReference type="GO" id="GO:0004252">
    <property type="term" value="F:serine-type endopeptidase activity"/>
    <property type="evidence" value="ECO:0007669"/>
    <property type="project" value="InterPro"/>
</dbReference>
<evidence type="ECO:0000256" key="2">
    <source>
        <dbReference type="ARBA" id="ARBA00022801"/>
    </source>
</evidence>
<dbReference type="InterPro" id="IPR050127">
    <property type="entry name" value="Serine_Proteases_S1"/>
</dbReference>
<dbReference type="PROSITE" id="PS00135">
    <property type="entry name" value="TRYPSIN_SER"/>
    <property type="match status" value="1"/>
</dbReference>
<dbReference type="PROSITE" id="PS00134">
    <property type="entry name" value="TRYPSIN_HIS"/>
    <property type="match status" value="1"/>
</dbReference>
<gene>
    <name evidence="6" type="ORF">XENTR_v90028263mg</name>
</gene>
<dbReference type="EMBL" id="KV460606">
    <property type="protein sequence ID" value="OCA16445.1"/>
    <property type="molecule type" value="Genomic_DNA"/>
</dbReference>
<reference evidence="6" key="3">
    <citation type="submission" date="2016-05" db="EMBL/GenBank/DDBJ databases">
        <title>WGS assembly of Xenopus tropicalis.</title>
        <authorList>
            <person name="Sessions A."/>
            <person name="Jenkins J."/>
            <person name="Mitros T."/>
            <person name="Lyons J.T."/>
            <person name="Dichmann D.S."/>
            <person name="Robert J."/>
            <person name="Harland R.M."/>
            <person name="Rokhsar D.S."/>
        </authorList>
    </citation>
    <scope>NUCLEOTIDE SEQUENCE</scope>
    <source>
        <strain evidence="6">Nigerian</strain>
    </source>
</reference>
<dbReference type="SMART" id="SM00020">
    <property type="entry name" value="Tryp_SPc"/>
    <property type="match status" value="1"/>
</dbReference>
<sequence>EGQDPRERIIGGYIVSPYSARYLVSLKRSSSSVHFCGGSLVSRFWVLTAAHCKTDESNLPPVLTQAGTSPWVSESNPSPVLTQVQSSDSLYFLLLGCSLSHGQKGTSPWVQSSDSLYFLLLGCSLSHGQAGTSPWVSESNLPPVLTQVPSYRAVIPYTLFMGCSLSYVLIRIQFNAPRGQNQMFIVAGEYSLSIFEGTEQIFRPVRMVQHPDYSSTSKNADIMMIKLNRPAFYNAFVSVVPLPIQGVSPIEGRLCQVSGWGFTSTIGGKPSDTLRSVKLPIVPMRKCNSSASYAGHITSNMICAGFITGGKDACQGDSGGPLVCDGKVYGVVSWGHSCANPKYPGVYTAVANFQRWIYRTIV</sequence>
<dbReference type="PANTHER" id="PTHR24264">
    <property type="entry name" value="TRYPSIN-RELATED"/>
    <property type="match status" value="1"/>
</dbReference>
<dbReference type="PANTHER" id="PTHR24264:SF20">
    <property type="entry name" value="TRYPSIN-LIKE"/>
    <property type="match status" value="1"/>
</dbReference>
<dbReference type="InterPro" id="IPR043504">
    <property type="entry name" value="Peptidase_S1_PA_chymotrypsin"/>
</dbReference>